<dbReference type="InterPro" id="IPR017517">
    <property type="entry name" value="Maleyloyr_isom"/>
</dbReference>
<accession>A0ABU2C0Q2</accession>
<protein>
    <submittedName>
        <fullName evidence="2">Uncharacterized protein (TIGR03086 family)</fullName>
    </submittedName>
</protein>
<dbReference type="Proteomes" id="UP001183648">
    <property type="component" value="Unassembled WGS sequence"/>
</dbReference>
<evidence type="ECO:0000313" key="2">
    <source>
        <dbReference type="EMBL" id="MDR7364179.1"/>
    </source>
</evidence>
<dbReference type="NCBIfam" id="TIGR03086">
    <property type="entry name" value="TIGR03086 family metal-binding protein"/>
    <property type="match status" value="1"/>
</dbReference>
<dbReference type="InterPro" id="IPR034660">
    <property type="entry name" value="DinB/YfiT-like"/>
</dbReference>
<name>A0ABU2C0Q2_9ACTN</name>
<gene>
    <name evidence="2" type="ORF">J2S63_003732</name>
</gene>
<dbReference type="InterPro" id="IPR017520">
    <property type="entry name" value="CHP03086"/>
</dbReference>
<comment type="caution">
    <text evidence="2">The sequence shown here is derived from an EMBL/GenBank/DDBJ whole genome shotgun (WGS) entry which is preliminary data.</text>
</comment>
<evidence type="ECO:0000313" key="3">
    <source>
        <dbReference type="Proteomes" id="UP001183648"/>
    </source>
</evidence>
<proteinExistence type="predicted"/>
<keyword evidence="3" id="KW-1185">Reference proteome</keyword>
<dbReference type="Gene3D" id="1.20.120.450">
    <property type="entry name" value="dinb family like domain"/>
    <property type="match status" value="1"/>
</dbReference>
<reference evidence="2 3" key="1">
    <citation type="submission" date="2023-07" db="EMBL/GenBank/DDBJ databases">
        <title>Sequencing the genomes of 1000 actinobacteria strains.</title>
        <authorList>
            <person name="Klenk H.-P."/>
        </authorList>
    </citation>
    <scope>NUCLEOTIDE SEQUENCE [LARGE SCALE GENOMIC DNA]</scope>
    <source>
        <strain evidence="2 3">DSM 19426</strain>
    </source>
</reference>
<dbReference type="SUPFAM" id="SSF109854">
    <property type="entry name" value="DinB/YfiT-like putative metalloenzymes"/>
    <property type="match status" value="1"/>
</dbReference>
<dbReference type="RefSeq" id="WP_310305531.1">
    <property type="nucleotide sequence ID" value="NZ_BAAAPS010000005.1"/>
</dbReference>
<dbReference type="InterPro" id="IPR024344">
    <property type="entry name" value="MDMPI_metal-binding"/>
</dbReference>
<feature type="domain" description="Mycothiol-dependent maleylpyruvate isomerase metal-binding" evidence="1">
    <location>
        <begin position="15"/>
        <end position="130"/>
    </location>
</feature>
<sequence>MNEPYDVIDRIERSLDMTRAIVSQISETQWTEPTPCADWDVREVVNHTVGGMRIFTAELTGNDAGADHEADWLGADPVGQFLDAAAADRSAWRQPGALSTTVQISLGALPGPMAAVIHLTEVLVHGVDLAVATGRVDLIDQQLCADLLATMRAMGVDAYRMPGVFGPEVAAHPGAAPHDQLAAFLGRDLERMSAGVAS</sequence>
<dbReference type="EMBL" id="JAVDYG010000001">
    <property type="protein sequence ID" value="MDR7364179.1"/>
    <property type="molecule type" value="Genomic_DNA"/>
</dbReference>
<evidence type="ECO:0000259" key="1">
    <source>
        <dbReference type="Pfam" id="PF11716"/>
    </source>
</evidence>
<dbReference type="Pfam" id="PF11716">
    <property type="entry name" value="MDMPI_N"/>
    <property type="match status" value="1"/>
</dbReference>
<organism evidence="2 3">
    <name type="scientific">Nocardioides marmoribigeumensis</name>
    <dbReference type="NCBI Taxonomy" id="433649"/>
    <lineage>
        <taxon>Bacteria</taxon>
        <taxon>Bacillati</taxon>
        <taxon>Actinomycetota</taxon>
        <taxon>Actinomycetes</taxon>
        <taxon>Propionibacteriales</taxon>
        <taxon>Nocardioidaceae</taxon>
        <taxon>Nocardioides</taxon>
    </lineage>
</organism>
<dbReference type="NCBIfam" id="TIGR03083">
    <property type="entry name" value="maleylpyruvate isomerase family mycothiol-dependent enzyme"/>
    <property type="match status" value="1"/>
</dbReference>